<dbReference type="InParanoid" id="A0A2H3E2X4"/>
<evidence type="ECO:0000256" key="1">
    <source>
        <dbReference type="SAM" id="MobiDB-lite"/>
    </source>
</evidence>
<accession>A0A2H3E2X4</accession>
<dbReference type="AlphaFoldDB" id="A0A2H3E2X4"/>
<sequence length="124" mass="14135">MPIFPRSIPRFARYSAYSRIADRSHIRRRRRHPFIPHSAISTSLGEDGNHLYRDGPSVPGNHIQPYSSSSISTSLPSICTLCSLVSTRVEELCFTDKFVSDDVCRHGTRVQFLTFKGSFRPTEY</sequence>
<dbReference type="Proteomes" id="UP000217790">
    <property type="component" value="Unassembled WGS sequence"/>
</dbReference>
<feature type="region of interest" description="Disordered" evidence="1">
    <location>
        <begin position="37"/>
        <end position="58"/>
    </location>
</feature>
<keyword evidence="3" id="KW-1185">Reference proteome</keyword>
<organism evidence="2 3">
    <name type="scientific">Armillaria gallica</name>
    <name type="common">Bulbous honey fungus</name>
    <name type="synonym">Armillaria bulbosa</name>
    <dbReference type="NCBI Taxonomy" id="47427"/>
    <lineage>
        <taxon>Eukaryota</taxon>
        <taxon>Fungi</taxon>
        <taxon>Dikarya</taxon>
        <taxon>Basidiomycota</taxon>
        <taxon>Agaricomycotina</taxon>
        <taxon>Agaricomycetes</taxon>
        <taxon>Agaricomycetidae</taxon>
        <taxon>Agaricales</taxon>
        <taxon>Marasmiineae</taxon>
        <taxon>Physalacriaceae</taxon>
        <taxon>Armillaria</taxon>
    </lineage>
</organism>
<dbReference type="EMBL" id="KZ293645">
    <property type="protein sequence ID" value="PBL01782.1"/>
    <property type="molecule type" value="Genomic_DNA"/>
</dbReference>
<gene>
    <name evidence="2" type="ORF">ARMGADRAFT_228496</name>
</gene>
<evidence type="ECO:0000313" key="3">
    <source>
        <dbReference type="Proteomes" id="UP000217790"/>
    </source>
</evidence>
<proteinExistence type="predicted"/>
<reference evidence="3" key="1">
    <citation type="journal article" date="2017" name="Nat. Ecol. Evol.">
        <title>Genome expansion and lineage-specific genetic innovations in the forest pathogenic fungi Armillaria.</title>
        <authorList>
            <person name="Sipos G."/>
            <person name="Prasanna A.N."/>
            <person name="Walter M.C."/>
            <person name="O'Connor E."/>
            <person name="Balint B."/>
            <person name="Krizsan K."/>
            <person name="Kiss B."/>
            <person name="Hess J."/>
            <person name="Varga T."/>
            <person name="Slot J."/>
            <person name="Riley R."/>
            <person name="Boka B."/>
            <person name="Rigling D."/>
            <person name="Barry K."/>
            <person name="Lee J."/>
            <person name="Mihaltcheva S."/>
            <person name="LaButti K."/>
            <person name="Lipzen A."/>
            <person name="Waldron R."/>
            <person name="Moloney N.M."/>
            <person name="Sperisen C."/>
            <person name="Kredics L."/>
            <person name="Vagvoelgyi C."/>
            <person name="Patrignani A."/>
            <person name="Fitzpatrick D."/>
            <person name="Nagy I."/>
            <person name="Doyle S."/>
            <person name="Anderson J.B."/>
            <person name="Grigoriev I.V."/>
            <person name="Gueldener U."/>
            <person name="Muensterkoetter M."/>
            <person name="Nagy L.G."/>
        </authorList>
    </citation>
    <scope>NUCLEOTIDE SEQUENCE [LARGE SCALE GENOMIC DNA]</scope>
    <source>
        <strain evidence="3">Ar21-2</strain>
    </source>
</reference>
<evidence type="ECO:0000313" key="2">
    <source>
        <dbReference type="EMBL" id="PBL01782.1"/>
    </source>
</evidence>
<name>A0A2H3E2X4_ARMGA</name>
<protein>
    <submittedName>
        <fullName evidence="2">Uncharacterized protein</fullName>
    </submittedName>
</protein>